<protein>
    <submittedName>
        <fullName evidence="2">HAD family phosphatase</fullName>
    </submittedName>
</protein>
<dbReference type="InParanoid" id="A0A545AKC6"/>
<organism evidence="2 3">
    <name type="scientific">Cryptosporangium phraense</name>
    <dbReference type="NCBI Taxonomy" id="2593070"/>
    <lineage>
        <taxon>Bacteria</taxon>
        <taxon>Bacillati</taxon>
        <taxon>Actinomycetota</taxon>
        <taxon>Actinomycetes</taxon>
        <taxon>Cryptosporangiales</taxon>
        <taxon>Cryptosporangiaceae</taxon>
        <taxon>Cryptosporangium</taxon>
    </lineage>
</organism>
<name>A0A545AKC6_9ACTN</name>
<dbReference type="EMBL" id="VIRS01000022">
    <property type="protein sequence ID" value="TQS41774.1"/>
    <property type="molecule type" value="Genomic_DNA"/>
</dbReference>
<dbReference type="InterPro" id="IPR006379">
    <property type="entry name" value="HAD-SF_hydro_IIB"/>
</dbReference>
<gene>
    <name evidence="2" type="ORF">FL583_27430</name>
</gene>
<reference evidence="2 3" key="1">
    <citation type="submission" date="2019-07" db="EMBL/GenBank/DDBJ databases">
        <title>Cryptosporangium phraense sp. nov., isolated from plant litter.</title>
        <authorList>
            <person name="Suriyachadkun C."/>
        </authorList>
    </citation>
    <scope>NUCLEOTIDE SEQUENCE [LARGE SCALE GENOMIC DNA]</scope>
    <source>
        <strain evidence="2 3">A-T 5661</strain>
    </source>
</reference>
<dbReference type="PANTHER" id="PTHR10000">
    <property type="entry name" value="PHOSPHOSERINE PHOSPHATASE"/>
    <property type="match status" value="1"/>
</dbReference>
<dbReference type="Gene3D" id="3.40.50.1000">
    <property type="entry name" value="HAD superfamily/HAD-like"/>
    <property type="match status" value="1"/>
</dbReference>
<dbReference type="PANTHER" id="PTHR10000:SF8">
    <property type="entry name" value="HAD SUPERFAMILY HYDROLASE-LIKE, TYPE 3"/>
    <property type="match status" value="1"/>
</dbReference>
<dbReference type="InterPro" id="IPR036412">
    <property type="entry name" value="HAD-like_sf"/>
</dbReference>
<comment type="caution">
    <text evidence="2">The sequence shown here is derived from an EMBL/GenBank/DDBJ whole genome shotgun (WGS) entry which is preliminary data.</text>
</comment>
<dbReference type="GO" id="GO:0000287">
    <property type="term" value="F:magnesium ion binding"/>
    <property type="evidence" value="ECO:0007669"/>
    <property type="project" value="TreeGrafter"/>
</dbReference>
<dbReference type="GO" id="GO:0016791">
    <property type="term" value="F:phosphatase activity"/>
    <property type="evidence" value="ECO:0007669"/>
    <property type="project" value="TreeGrafter"/>
</dbReference>
<proteinExistence type="predicted"/>
<accession>A0A545AKC6</accession>
<evidence type="ECO:0000313" key="3">
    <source>
        <dbReference type="Proteomes" id="UP000317982"/>
    </source>
</evidence>
<dbReference type="GO" id="GO:0005829">
    <property type="term" value="C:cytosol"/>
    <property type="evidence" value="ECO:0007669"/>
    <property type="project" value="TreeGrafter"/>
</dbReference>
<dbReference type="Pfam" id="PF08282">
    <property type="entry name" value="Hydrolase_3"/>
    <property type="match status" value="2"/>
</dbReference>
<dbReference type="Proteomes" id="UP000317982">
    <property type="component" value="Unassembled WGS sequence"/>
</dbReference>
<evidence type="ECO:0000313" key="2">
    <source>
        <dbReference type="EMBL" id="TQS41774.1"/>
    </source>
</evidence>
<dbReference type="Gene3D" id="3.30.1240.10">
    <property type="match status" value="1"/>
</dbReference>
<evidence type="ECO:0000256" key="1">
    <source>
        <dbReference type="SAM" id="MobiDB-lite"/>
    </source>
</evidence>
<dbReference type="SUPFAM" id="SSF56784">
    <property type="entry name" value="HAD-like"/>
    <property type="match status" value="1"/>
</dbReference>
<dbReference type="AlphaFoldDB" id="A0A545AKC6"/>
<dbReference type="InterPro" id="IPR023214">
    <property type="entry name" value="HAD_sf"/>
</dbReference>
<sequence length="301" mass="31061">MDRRDPGEPPAAGRVGGGAGRAAPVPRRPGRARAVRPGWRPKLVALDLDGTVVPYGRAGTRPSLAVAAAVGRVIDAGVPVVVATGRAVPDAVDTAVALGIRGVELVCTNGAVVYDAGTASVIHSVTVDVAPAAKALAARIPEAVFAAERAPGGFVVTDGFHREFTVGRERVVDLETLVAEPTVRLVCVAPGWDVTRMGAVAAEVLDPAEYSWDLGFSAWLDVQAPGVSKATGTAMVCADLGIDPSDVLAIGDGTNDIELFKWVGWAVAMGQAPEVVQSFADEVTDPVELDGCATVLSRWFP</sequence>
<feature type="region of interest" description="Disordered" evidence="1">
    <location>
        <begin position="1"/>
        <end position="33"/>
    </location>
</feature>
<dbReference type="NCBIfam" id="TIGR01484">
    <property type="entry name" value="HAD-SF-IIB"/>
    <property type="match status" value="1"/>
</dbReference>
<dbReference type="OrthoDB" id="3180855at2"/>
<keyword evidence="3" id="KW-1185">Reference proteome</keyword>